<evidence type="ECO:0000313" key="2">
    <source>
        <dbReference type="Proteomes" id="UP000253782"/>
    </source>
</evidence>
<comment type="caution">
    <text evidence="1">The sequence shown here is derived from an EMBL/GenBank/DDBJ whole genome shotgun (WGS) entry which is preliminary data.</text>
</comment>
<name>A0A369UKV3_9GAMM</name>
<proteinExistence type="predicted"/>
<dbReference type="Proteomes" id="UP000253782">
    <property type="component" value="Unassembled WGS sequence"/>
</dbReference>
<sequence length="116" mass="13514">MNLMKSVAGRRRRACNKPVRDKHVRRLTESGRPYVIRYSMTSRGPRREVVELRANRPLATWSRNEITGALECRWSMHRSAASVSDEHVRPPESRHLVNIVNLHRQGMHADLRPPSR</sequence>
<dbReference type="RefSeq" id="WP_114846507.1">
    <property type="nucleotide sequence ID" value="NZ_KZ857179.1"/>
</dbReference>
<keyword evidence="2" id="KW-1185">Reference proteome</keyword>
<dbReference type="AlphaFoldDB" id="A0A369UKV3"/>
<dbReference type="EMBL" id="QQAH01000015">
    <property type="protein sequence ID" value="RDD80725.1"/>
    <property type="molecule type" value="Genomic_DNA"/>
</dbReference>
<evidence type="ECO:0000313" key="1">
    <source>
        <dbReference type="EMBL" id="RDD80725.1"/>
    </source>
</evidence>
<dbReference type="OrthoDB" id="5957241at2"/>
<gene>
    <name evidence="1" type="ORF">DVJ77_15960</name>
</gene>
<reference evidence="1 2" key="1">
    <citation type="submission" date="2018-07" db="EMBL/GenBank/DDBJ databases">
        <title>Dyella tabacisoli L4-6T, whole genome shotgun sequence.</title>
        <authorList>
            <person name="Zhou X.-K."/>
            <person name="Li W.-J."/>
            <person name="Duan Y.-Q."/>
        </authorList>
    </citation>
    <scope>NUCLEOTIDE SEQUENCE [LARGE SCALE GENOMIC DNA]</scope>
    <source>
        <strain evidence="1 2">L4-6</strain>
    </source>
</reference>
<protein>
    <submittedName>
        <fullName evidence="1">Uncharacterized protein</fullName>
    </submittedName>
</protein>
<accession>A0A369UKV3</accession>
<organism evidence="1 2">
    <name type="scientific">Dyella tabacisoli</name>
    <dbReference type="NCBI Taxonomy" id="2282381"/>
    <lineage>
        <taxon>Bacteria</taxon>
        <taxon>Pseudomonadati</taxon>
        <taxon>Pseudomonadota</taxon>
        <taxon>Gammaproteobacteria</taxon>
        <taxon>Lysobacterales</taxon>
        <taxon>Rhodanobacteraceae</taxon>
        <taxon>Dyella</taxon>
    </lineage>
</organism>